<evidence type="ECO:0000313" key="2">
    <source>
        <dbReference type="EMBL" id="KKL56674.1"/>
    </source>
</evidence>
<organism evidence="2">
    <name type="scientific">marine sediment metagenome</name>
    <dbReference type="NCBI Taxonomy" id="412755"/>
    <lineage>
        <taxon>unclassified sequences</taxon>
        <taxon>metagenomes</taxon>
        <taxon>ecological metagenomes</taxon>
    </lineage>
</organism>
<reference evidence="2" key="1">
    <citation type="journal article" date="2015" name="Nature">
        <title>Complex archaea that bridge the gap between prokaryotes and eukaryotes.</title>
        <authorList>
            <person name="Spang A."/>
            <person name="Saw J.H."/>
            <person name="Jorgensen S.L."/>
            <person name="Zaremba-Niedzwiedzka K."/>
            <person name="Martijn J."/>
            <person name="Lind A.E."/>
            <person name="van Eijk R."/>
            <person name="Schleper C."/>
            <person name="Guy L."/>
            <person name="Ettema T.J."/>
        </authorList>
    </citation>
    <scope>NUCLEOTIDE SEQUENCE</scope>
</reference>
<comment type="caution">
    <text evidence="2">The sequence shown here is derived from an EMBL/GenBank/DDBJ whole genome shotgun (WGS) entry which is preliminary data.</text>
</comment>
<proteinExistence type="predicted"/>
<keyword evidence="1" id="KW-0812">Transmembrane</keyword>
<accession>A0A0F9D504</accession>
<protein>
    <submittedName>
        <fullName evidence="2">Uncharacterized protein</fullName>
    </submittedName>
</protein>
<feature type="transmembrane region" description="Helical" evidence="1">
    <location>
        <begin position="12"/>
        <end position="29"/>
    </location>
</feature>
<name>A0A0F9D504_9ZZZZ</name>
<evidence type="ECO:0000256" key="1">
    <source>
        <dbReference type="SAM" id="Phobius"/>
    </source>
</evidence>
<keyword evidence="1" id="KW-0472">Membrane</keyword>
<dbReference type="EMBL" id="LAZR01030415">
    <property type="protein sequence ID" value="KKL56674.1"/>
    <property type="molecule type" value="Genomic_DNA"/>
</dbReference>
<keyword evidence="1" id="KW-1133">Transmembrane helix</keyword>
<dbReference type="AlphaFoldDB" id="A0A0F9D504"/>
<gene>
    <name evidence="2" type="ORF">LCGC14_2243050</name>
</gene>
<sequence>MNKPKLKSKTLNSILIAAVMVILGMLGVGEKEIGQTYDTITQSTGEGTEAAKDLATLAALGGAYYGRLRVGKGKDENTN</sequence>